<name>A0A9X2CVG9_9BACI</name>
<reference evidence="2" key="1">
    <citation type="submission" date="2022-02" db="EMBL/GenBank/DDBJ databases">
        <title>Halalkalibacter sp. nov. isolated from Lonar Lake, India.</title>
        <authorList>
            <person name="Joshi A."/>
            <person name="Thite S."/>
            <person name="Lodha T."/>
        </authorList>
    </citation>
    <scope>NUCLEOTIDE SEQUENCE</scope>
    <source>
        <strain evidence="2">MEB205</strain>
    </source>
</reference>
<comment type="caution">
    <text evidence="2">The sequence shown here is derived from an EMBL/GenBank/DDBJ whole genome shotgun (WGS) entry which is preliminary data.</text>
</comment>
<evidence type="ECO:0000313" key="2">
    <source>
        <dbReference type="EMBL" id="MCL7748880.1"/>
    </source>
</evidence>
<dbReference type="EMBL" id="JAKRYL010000020">
    <property type="protein sequence ID" value="MCL7748880.1"/>
    <property type="molecule type" value="Genomic_DNA"/>
</dbReference>
<dbReference type="Proteomes" id="UP001139150">
    <property type="component" value="Unassembled WGS sequence"/>
</dbReference>
<dbReference type="InterPro" id="IPR058608">
    <property type="entry name" value="NrnB_C"/>
</dbReference>
<accession>A0A9X2CVG9</accession>
<dbReference type="AlphaFoldDB" id="A0A9X2CVG9"/>
<keyword evidence="3" id="KW-1185">Reference proteome</keyword>
<proteinExistence type="predicted"/>
<evidence type="ECO:0000313" key="3">
    <source>
        <dbReference type="Proteomes" id="UP001139150"/>
    </source>
</evidence>
<dbReference type="SUPFAM" id="SSF64182">
    <property type="entry name" value="DHH phosphoesterases"/>
    <property type="match status" value="1"/>
</dbReference>
<dbReference type="PANTHER" id="PTHR42146">
    <property type="entry name" value="3',5'-CYCLIC-NUCLEOTIDE PHOSPHODIESTERASE"/>
    <property type="match status" value="1"/>
</dbReference>
<dbReference type="InterPro" id="IPR052968">
    <property type="entry name" value="Nucleotide_metab_enz"/>
</dbReference>
<dbReference type="PANTHER" id="PTHR42146:SF1">
    <property type="entry name" value="OLIGORIBONUCLEASE NRNB"/>
    <property type="match status" value="1"/>
</dbReference>
<evidence type="ECO:0000259" key="1">
    <source>
        <dbReference type="Pfam" id="PF26386"/>
    </source>
</evidence>
<dbReference type="InterPro" id="IPR038763">
    <property type="entry name" value="DHH_sf"/>
</dbReference>
<feature type="domain" description="Oligoribonuclease NrnB C-terminal" evidence="1">
    <location>
        <begin position="323"/>
        <end position="393"/>
    </location>
</feature>
<dbReference type="RefSeq" id="WP_250097765.1">
    <property type="nucleotide sequence ID" value="NZ_JAKRYL010000020.1"/>
</dbReference>
<gene>
    <name evidence="2" type="ORF">MF646_17315</name>
</gene>
<organism evidence="2 3">
    <name type="scientific">Halalkalibacter alkaliphilus</name>
    <dbReference type="NCBI Taxonomy" id="2917993"/>
    <lineage>
        <taxon>Bacteria</taxon>
        <taxon>Bacillati</taxon>
        <taxon>Bacillota</taxon>
        <taxon>Bacilli</taxon>
        <taxon>Bacillales</taxon>
        <taxon>Bacillaceae</taxon>
        <taxon>Halalkalibacter</taxon>
    </lineage>
</organism>
<protein>
    <submittedName>
        <fullName evidence="2">DHHA1 domain-containing protein</fullName>
    </submittedName>
</protein>
<sequence>MYRLYTHNDLDGVGCGILARLAFGSNVDVRYNSVQGLNFQIERFLERDNLDDVLLITDLSVHSDNEKKLDEFVKKGGSATLLDHHKTALHFNEYSWGSVTVEYEDGRLAAATSLFYEFLVEQGFLKQSSSLDEFVELVRLWDTWEWERNNVLKAKRLNDLFFMISIDEFEERMVNRLQESETFSFDEFEEKILDMEETKIERYIRRKRRELVQTFIGNYCAGIVHAESYHSELGNELGKDSPHLDYIAILNLGGKKISFRTIHDDVDVSEIAGQFGGGGHAKASGCSLNEEAYKLFIAEPFPIEPLRIDAFRNQHNLKASQSGSLYADSEENRFFIYPISDKKWVLEKNQSVESSFSSFEEAERQIKRNHLAWLVRDELFVRYLSENVLNEKRSKTKGN</sequence>
<dbReference type="Gene3D" id="3.10.310.30">
    <property type="match status" value="1"/>
</dbReference>
<dbReference type="Pfam" id="PF26386">
    <property type="entry name" value="NrnB_C"/>
    <property type="match status" value="1"/>
</dbReference>